<organism evidence="3 4">
    <name type="scientific">Chionoecetes opilio</name>
    <name type="common">Atlantic snow crab</name>
    <name type="synonym">Cancer opilio</name>
    <dbReference type="NCBI Taxonomy" id="41210"/>
    <lineage>
        <taxon>Eukaryota</taxon>
        <taxon>Metazoa</taxon>
        <taxon>Ecdysozoa</taxon>
        <taxon>Arthropoda</taxon>
        <taxon>Crustacea</taxon>
        <taxon>Multicrustacea</taxon>
        <taxon>Malacostraca</taxon>
        <taxon>Eumalacostraca</taxon>
        <taxon>Eucarida</taxon>
        <taxon>Decapoda</taxon>
        <taxon>Pleocyemata</taxon>
        <taxon>Brachyura</taxon>
        <taxon>Eubrachyura</taxon>
        <taxon>Majoidea</taxon>
        <taxon>Majidae</taxon>
        <taxon>Chionoecetes</taxon>
    </lineage>
</organism>
<comment type="caution">
    <text evidence="3">The sequence shown here is derived from an EMBL/GenBank/DDBJ whole genome shotgun (WGS) entry which is preliminary data.</text>
</comment>
<feature type="chain" id="PRO_5035221988" evidence="2">
    <location>
        <begin position="26"/>
        <end position="177"/>
    </location>
</feature>
<keyword evidence="4" id="KW-1185">Reference proteome</keyword>
<name>A0A8J4XQQ1_CHIOP</name>
<evidence type="ECO:0000313" key="4">
    <source>
        <dbReference type="Proteomes" id="UP000770661"/>
    </source>
</evidence>
<dbReference type="AlphaFoldDB" id="A0A8J4XQQ1"/>
<sequence>MKMQVCVVAVAAALLVGAAPQCSHSQKEAEKEHDKFIVEFYRGVTAEVCGATLCWPEGDPCFMKIRPPDITTEQQVSGFRANLTRCAAKEAPNADFSTLTLDDIEPKKPRKTEENQGKDDEGDEIKSFLTKFKVGKDQYFDMMECILKESGEIPKLMACLRATQATSDESGATIEAP</sequence>
<dbReference type="Proteomes" id="UP000770661">
    <property type="component" value="Unassembled WGS sequence"/>
</dbReference>
<evidence type="ECO:0000256" key="1">
    <source>
        <dbReference type="SAM" id="MobiDB-lite"/>
    </source>
</evidence>
<reference evidence="3" key="1">
    <citation type="submission" date="2020-07" db="EMBL/GenBank/DDBJ databases">
        <title>The High-quality genome of the commercially important snow crab, Chionoecetes opilio.</title>
        <authorList>
            <person name="Jeong J.-H."/>
            <person name="Ryu S."/>
        </authorList>
    </citation>
    <scope>NUCLEOTIDE SEQUENCE</scope>
    <source>
        <strain evidence="3">MADBK_172401_WGS</strain>
        <tissue evidence="3">Digestive gland</tissue>
    </source>
</reference>
<evidence type="ECO:0000313" key="3">
    <source>
        <dbReference type="EMBL" id="KAG0712198.1"/>
    </source>
</evidence>
<accession>A0A8J4XQQ1</accession>
<feature type="region of interest" description="Disordered" evidence="1">
    <location>
        <begin position="103"/>
        <end position="122"/>
    </location>
</feature>
<dbReference type="EMBL" id="JACEEZ010022659">
    <property type="protein sequence ID" value="KAG0712198.1"/>
    <property type="molecule type" value="Genomic_DNA"/>
</dbReference>
<keyword evidence="2" id="KW-0732">Signal</keyword>
<feature type="compositionally biased region" description="Basic and acidic residues" evidence="1">
    <location>
        <begin position="104"/>
        <end position="119"/>
    </location>
</feature>
<feature type="signal peptide" evidence="2">
    <location>
        <begin position="1"/>
        <end position="25"/>
    </location>
</feature>
<evidence type="ECO:0000256" key="2">
    <source>
        <dbReference type="SAM" id="SignalP"/>
    </source>
</evidence>
<proteinExistence type="predicted"/>
<gene>
    <name evidence="3" type="ORF">GWK47_019005</name>
</gene>
<protein>
    <submittedName>
        <fullName evidence="3">Uncharacterized protein</fullName>
    </submittedName>
</protein>